<keyword evidence="5 7" id="KW-0456">Lyase</keyword>
<evidence type="ECO:0000256" key="5">
    <source>
        <dbReference type="ARBA" id="ARBA00023239"/>
    </source>
</evidence>
<sequence>MKKALITGVNGQDGSYLVELLLEKGYEVHGIVRRTSSFSRERIDPLYGKNTDAVGEFVLHYGDMSDEKNLRKLVEFVRPDEVYHLASQSHVGISFNMPEYSTDVNALGTLRLLEAIHDYCPTARFYQASTSELFGNADESPLTEQTRFKPNSPYAVAKLYAYWMTVNYRQTYGMYACNGILFNHESPRRGENFVTRKITQTVARIALGLEESLSIGNMNACRDWGYAPDYVRAMWLMLQQKDAVDYVIATGESHSVRELIEKSFAHIGTKIKWSGEGADEQGVDAATGKILITVNPKYYRPIDVDAVLGDASKARNELGWEPQVKFDELVGIMMEADLAAVRKSDRN</sequence>
<dbReference type="GO" id="GO:0070401">
    <property type="term" value="F:NADP+ binding"/>
    <property type="evidence" value="ECO:0007669"/>
    <property type="project" value="UniProtKB-UniRule"/>
</dbReference>
<dbReference type="HAMAP" id="MF_00955">
    <property type="entry name" value="GDP_Man_dehydratase"/>
    <property type="match status" value="1"/>
</dbReference>
<dbReference type="Proteomes" id="UP000346198">
    <property type="component" value="Unassembled WGS sequence"/>
</dbReference>
<evidence type="ECO:0000313" key="9">
    <source>
        <dbReference type="EMBL" id="VGO21035.1"/>
    </source>
</evidence>
<dbReference type="Pfam" id="PF16363">
    <property type="entry name" value="GDP_Man_Dehyd"/>
    <property type="match status" value="1"/>
</dbReference>
<evidence type="ECO:0000256" key="3">
    <source>
        <dbReference type="ARBA" id="ARBA00009263"/>
    </source>
</evidence>
<dbReference type="NCBIfam" id="TIGR01472">
    <property type="entry name" value="gmd"/>
    <property type="match status" value="1"/>
</dbReference>
<dbReference type="Gene3D" id="3.40.50.720">
    <property type="entry name" value="NAD(P)-binding Rossmann-like Domain"/>
    <property type="match status" value="1"/>
</dbReference>
<dbReference type="InterPro" id="IPR016040">
    <property type="entry name" value="NAD(P)-bd_dom"/>
</dbReference>
<evidence type="ECO:0000256" key="2">
    <source>
        <dbReference type="ARBA" id="ARBA00001937"/>
    </source>
</evidence>
<comment type="similarity">
    <text evidence="3 7">Belongs to the NAD(P)-dependent epimerase/dehydratase family. GDP-mannose 4,6-dehydratase subfamily.</text>
</comment>
<name>A0A6C2ULB8_9BACT</name>
<comment type="cofactor">
    <cofactor evidence="2 7">
        <name>NADP(+)</name>
        <dbReference type="ChEBI" id="CHEBI:58349"/>
    </cofactor>
</comment>
<comment type="caution">
    <text evidence="7">Lacks conserved residue(s) required for the propagation of feature annotation.</text>
</comment>
<protein>
    <recommendedName>
        <fullName evidence="4 7">GDP-mannose 4,6-dehydratase</fullName>
        <ecNumber evidence="4 7">4.2.1.47</ecNumber>
    </recommendedName>
    <alternativeName>
        <fullName evidence="7">GDP-D-mannose dehydratase</fullName>
    </alternativeName>
</protein>
<dbReference type="EC" id="4.2.1.47" evidence="4 7"/>
<dbReference type="PANTHER" id="PTHR43715">
    <property type="entry name" value="GDP-MANNOSE 4,6-DEHYDRATASE"/>
    <property type="match status" value="1"/>
</dbReference>
<evidence type="ECO:0000313" key="10">
    <source>
        <dbReference type="Proteomes" id="UP000346198"/>
    </source>
</evidence>
<evidence type="ECO:0000256" key="1">
    <source>
        <dbReference type="ARBA" id="ARBA00000188"/>
    </source>
</evidence>
<comment type="catalytic activity">
    <reaction evidence="1 7">
        <text>GDP-alpha-D-mannose = GDP-4-dehydro-alpha-D-rhamnose + H2O</text>
        <dbReference type="Rhea" id="RHEA:23820"/>
        <dbReference type="ChEBI" id="CHEBI:15377"/>
        <dbReference type="ChEBI" id="CHEBI:57527"/>
        <dbReference type="ChEBI" id="CHEBI:57964"/>
        <dbReference type="EC" id="4.2.1.47"/>
    </reaction>
</comment>
<dbReference type="SUPFAM" id="SSF51735">
    <property type="entry name" value="NAD(P)-binding Rossmann-fold domains"/>
    <property type="match status" value="1"/>
</dbReference>
<feature type="domain" description="NAD(P)-binding" evidence="8">
    <location>
        <begin position="5"/>
        <end position="333"/>
    </location>
</feature>
<evidence type="ECO:0000256" key="4">
    <source>
        <dbReference type="ARBA" id="ARBA00011989"/>
    </source>
</evidence>
<dbReference type="CDD" id="cd05260">
    <property type="entry name" value="GDP_MD_SDR_e"/>
    <property type="match status" value="1"/>
</dbReference>
<dbReference type="AlphaFoldDB" id="A0A6C2ULB8"/>
<organism evidence="9 10">
    <name type="scientific">Pontiella sulfatireligans</name>
    <dbReference type="NCBI Taxonomy" id="2750658"/>
    <lineage>
        <taxon>Bacteria</taxon>
        <taxon>Pseudomonadati</taxon>
        <taxon>Kiritimatiellota</taxon>
        <taxon>Kiritimatiellia</taxon>
        <taxon>Kiritimatiellales</taxon>
        <taxon>Pontiellaceae</taxon>
        <taxon>Pontiella</taxon>
    </lineage>
</organism>
<dbReference type="RefSeq" id="WP_136062524.1">
    <property type="nucleotide sequence ID" value="NZ_CAAHFH010000002.1"/>
</dbReference>
<dbReference type="GO" id="GO:0008446">
    <property type="term" value="F:GDP-mannose 4,6-dehydratase activity"/>
    <property type="evidence" value="ECO:0007669"/>
    <property type="project" value="UniProtKB-UniRule"/>
</dbReference>
<dbReference type="InterPro" id="IPR006368">
    <property type="entry name" value="GDP_Man_deHydtase"/>
</dbReference>
<proteinExistence type="inferred from homology"/>
<gene>
    <name evidence="9" type="primary">gmd_2</name>
    <name evidence="7" type="synonym">gmd</name>
    <name evidence="9" type="ORF">SCARR_03104</name>
</gene>
<dbReference type="EMBL" id="CAAHFH010000002">
    <property type="protein sequence ID" value="VGO21035.1"/>
    <property type="molecule type" value="Genomic_DNA"/>
</dbReference>
<dbReference type="GO" id="GO:0042351">
    <property type="term" value="P:'de novo' GDP-L-fucose biosynthetic process"/>
    <property type="evidence" value="ECO:0007669"/>
    <property type="project" value="TreeGrafter"/>
</dbReference>
<dbReference type="InterPro" id="IPR036291">
    <property type="entry name" value="NAD(P)-bd_dom_sf"/>
</dbReference>
<dbReference type="FunFam" id="3.40.50.720:FF:000924">
    <property type="entry name" value="GDP-mannose 4,6 dehydratase"/>
    <property type="match status" value="1"/>
</dbReference>
<evidence type="ECO:0000259" key="8">
    <source>
        <dbReference type="Pfam" id="PF16363"/>
    </source>
</evidence>
<keyword evidence="10" id="KW-1185">Reference proteome</keyword>
<keyword evidence="7" id="KW-0521">NADP</keyword>
<comment type="function">
    <text evidence="6 7">Catalyzes the conversion of GDP-D-mannose to GDP-4-dehydro-6-deoxy-D-mannose.</text>
</comment>
<evidence type="ECO:0000256" key="7">
    <source>
        <dbReference type="HAMAP-Rule" id="MF_00955"/>
    </source>
</evidence>
<dbReference type="PANTHER" id="PTHR43715:SF1">
    <property type="entry name" value="GDP-MANNOSE 4,6 DEHYDRATASE"/>
    <property type="match status" value="1"/>
</dbReference>
<evidence type="ECO:0000256" key="6">
    <source>
        <dbReference type="ARBA" id="ARBA00059383"/>
    </source>
</evidence>
<dbReference type="Gene3D" id="3.90.25.10">
    <property type="entry name" value="UDP-galactose 4-epimerase, domain 1"/>
    <property type="match status" value="1"/>
</dbReference>
<accession>A0A6C2ULB8</accession>
<reference evidence="9 10" key="1">
    <citation type="submission" date="2019-04" db="EMBL/GenBank/DDBJ databases">
        <authorList>
            <person name="Van Vliet M D."/>
        </authorList>
    </citation>
    <scope>NUCLEOTIDE SEQUENCE [LARGE SCALE GENOMIC DNA]</scope>
    <source>
        <strain evidence="9 10">F21</strain>
    </source>
</reference>